<dbReference type="AlphaFoldDB" id="A0A545SXB9"/>
<dbReference type="EMBL" id="VHSG01000027">
    <property type="protein sequence ID" value="TQV69606.1"/>
    <property type="molecule type" value="Genomic_DNA"/>
</dbReference>
<protein>
    <submittedName>
        <fullName evidence="1">DUF5076 domain-containing protein</fullName>
    </submittedName>
</protein>
<organism evidence="1 2">
    <name type="scientific">Exilibacterium tricleocarpae</name>
    <dbReference type="NCBI Taxonomy" id="2591008"/>
    <lineage>
        <taxon>Bacteria</taxon>
        <taxon>Pseudomonadati</taxon>
        <taxon>Pseudomonadota</taxon>
        <taxon>Gammaproteobacteria</taxon>
        <taxon>Cellvibrionales</taxon>
        <taxon>Cellvibrionaceae</taxon>
        <taxon>Exilibacterium</taxon>
    </lineage>
</organism>
<proteinExistence type="predicted"/>
<dbReference type="OrthoDB" id="6047444at2"/>
<evidence type="ECO:0000313" key="2">
    <source>
        <dbReference type="Proteomes" id="UP000319732"/>
    </source>
</evidence>
<gene>
    <name evidence="1" type="ORF">FKG94_22695</name>
</gene>
<dbReference type="RefSeq" id="WP_142929244.1">
    <property type="nucleotide sequence ID" value="NZ_ML660105.1"/>
</dbReference>
<keyword evidence="2" id="KW-1185">Reference proteome</keyword>
<reference evidence="1 2" key="1">
    <citation type="submission" date="2019-06" db="EMBL/GenBank/DDBJ databases">
        <title>Whole genome sequence for Cellvibrionaceae sp. R142.</title>
        <authorList>
            <person name="Wang G."/>
        </authorList>
    </citation>
    <scope>NUCLEOTIDE SEQUENCE [LARGE SCALE GENOMIC DNA]</scope>
    <source>
        <strain evidence="1 2">R142</strain>
    </source>
</reference>
<comment type="caution">
    <text evidence="1">The sequence shown here is derived from an EMBL/GenBank/DDBJ whole genome shotgun (WGS) entry which is preliminary data.</text>
</comment>
<dbReference type="InterPro" id="IPR031796">
    <property type="entry name" value="DUF5076"/>
</dbReference>
<name>A0A545SXB9_9GAMM</name>
<dbReference type="Proteomes" id="UP000319732">
    <property type="component" value="Unassembled WGS sequence"/>
</dbReference>
<dbReference type="Pfam" id="PF16826">
    <property type="entry name" value="DUF5076"/>
    <property type="match status" value="1"/>
</dbReference>
<dbReference type="Gene3D" id="3.30.2370.10">
    <property type="entry name" value="putative pyruvate dehydrogenase"/>
    <property type="match status" value="1"/>
</dbReference>
<sequence>MRELRTPTGIEGDDDSTEMIRIWLAHEDLHVSLLLGMWEDAEECEVDERDAWGELLADSIQHIANGLNQSHGWDKEQTIVRITNSLLKNTKCPTGVVTGSYVEENT</sequence>
<evidence type="ECO:0000313" key="1">
    <source>
        <dbReference type="EMBL" id="TQV69606.1"/>
    </source>
</evidence>
<accession>A0A545SXB9</accession>